<sequence length="430" mass="47518">MSHTPSVTSKALIVGVMAILLLIPVFLVQLVISERTDRRDQVVNDIASTWGQAQELSGPVLVIPGVRHVQRNDGSWFNQSYVSYFLPKSLQVNAQAAPELRSRSLYETAVYVADLKFQGHFDMDELAQHLANDPQLLPQKAELMFGISDMKGVKDNIQLLLDGKPRSLTPGVRSNLLDSGVSTPLDLSGRRSTLPFEITLSLRGSSRLSFIPVGENTQVQVSSSWSGPSFDGAFLPTERKVSDQGFDAAWKVLHFNRNYPQFFEGNDYHFNGSDFGVSFLVTADSYQQAMRISKYAILVIALTFMTFFFVEALLNSRVHPLQYLLVGLALGIFYILLLAFSEHTGFGIAYLLASIATIGLIGSYSLAVLRSRKLAALVAGVLALLYGYIYVILQLEDLALLMGALGLFAVLALVMYLTRRLDWYGLDNGN</sequence>
<dbReference type="OrthoDB" id="9791851at2"/>
<dbReference type="Pfam" id="PF06123">
    <property type="entry name" value="CreD"/>
    <property type="match status" value="1"/>
</dbReference>
<evidence type="ECO:0008006" key="4">
    <source>
        <dbReference type="Google" id="ProtNLM"/>
    </source>
</evidence>
<reference evidence="2 3" key="1">
    <citation type="journal article" date="2012" name="J. Bacteriol.">
        <title>Genome Sequence of Gallaecimonas xiamenensis Type Strain 3-C-1.</title>
        <authorList>
            <person name="Lai Q."/>
            <person name="Wang L."/>
            <person name="Wang W."/>
            <person name="Shao Z."/>
        </authorList>
    </citation>
    <scope>NUCLEOTIDE SEQUENCE [LARGE SCALE GENOMIC DNA]</scope>
    <source>
        <strain evidence="2 3">3-C-1</strain>
    </source>
</reference>
<dbReference type="PANTHER" id="PTHR30092">
    <property type="entry name" value="INNER MEMBRANE PROTEIN CRED"/>
    <property type="match status" value="1"/>
</dbReference>
<name>K2JQC8_9GAMM</name>
<feature type="transmembrane region" description="Helical" evidence="1">
    <location>
        <begin position="399"/>
        <end position="418"/>
    </location>
</feature>
<feature type="transmembrane region" description="Helical" evidence="1">
    <location>
        <begin position="346"/>
        <end position="367"/>
    </location>
</feature>
<dbReference type="GO" id="GO:0005886">
    <property type="term" value="C:plasma membrane"/>
    <property type="evidence" value="ECO:0007669"/>
    <property type="project" value="TreeGrafter"/>
</dbReference>
<keyword evidence="1" id="KW-1133">Transmembrane helix</keyword>
<dbReference type="RefSeq" id="WP_008482526.1">
    <property type="nucleotide sequence ID" value="NZ_AMRI01000002.1"/>
</dbReference>
<dbReference type="NCBIfam" id="NF008712">
    <property type="entry name" value="PRK11715.1-1"/>
    <property type="match status" value="1"/>
</dbReference>
<dbReference type="AlphaFoldDB" id="K2JQC8"/>
<dbReference type="Proteomes" id="UP000006755">
    <property type="component" value="Unassembled WGS sequence"/>
</dbReference>
<feature type="transmembrane region" description="Helical" evidence="1">
    <location>
        <begin position="374"/>
        <end position="393"/>
    </location>
</feature>
<keyword evidence="1" id="KW-0812">Transmembrane</keyword>
<comment type="caution">
    <text evidence="2">The sequence shown here is derived from an EMBL/GenBank/DDBJ whole genome shotgun (WGS) entry which is preliminary data.</text>
</comment>
<dbReference type="eggNOG" id="COG4452">
    <property type="taxonomic scope" value="Bacteria"/>
</dbReference>
<gene>
    <name evidence="2" type="ORF">B3C1_01890</name>
</gene>
<feature type="transmembrane region" description="Helical" evidence="1">
    <location>
        <begin position="321"/>
        <end position="340"/>
    </location>
</feature>
<dbReference type="EMBL" id="AMRI01000002">
    <property type="protein sequence ID" value="EKE77523.1"/>
    <property type="molecule type" value="Genomic_DNA"/>
</dbReference>
<organism evidence="2 3">
    <name type="scientific">Gallaecimonas xiamenensis 3-C-1</name>
    <dbReference type="NCBI Taxonomy" id="745411"/>
    <lineage>
        <taxon>Bacteria</taxon>
        <taxon>Pseudomonadati</taxon>
        <taxon>Pseudomonadota</taxon>
        <taxon>Gammaproteobacteria</taxon>
        <taxon>Enterobacterales</taxon>
        <taxon>Gallaecimonadaceae</taxon>
        <taxon>Gallaecimonas</taxon>
    </lineage>
</organism>
<evidence type="ECO:0000256" key="1">
    <source>
        <dbReference type="SAM" id="Phobius"/>
    </source>
</evidence>
<dbReference type="PATRIC" id="fig|745411.4.peg.368"/>
<dbReference type="PIRSF" id="PIRSF004548">
    <property type="entry name" value="CreD"/>
    <property type="match status" value="1"/>
</dbReference>
<feature type="transmembrane region" description="Helical" evidence="1">
    <location>
        <begin position="12"/>
        <end position="32"/>
    </location>
</feature>
<evidence type="ECO:0000313" key="2">
    <source>
        <dbReference type="EMBL" id="EKE77523.1"/>
    </source>
</evidence>
<dbReference type="PANTHER" id="PTHR30092:SF0">
    <property type="entry name" value="INNER MEMBRANE PROTEIN CRED"/>
    <property type="match status" value="1"/>
</dbReference>
<protein>
    <recommendedName>
        <fullName evidence="4">Inner membrane protein</fullName>
    </recommendedName>
</protein>
<keyword evidence="1" id="KW-0472">Membrane</keyword>
<proteinExistence type="predicted"/>
<dbReference type="InterPro" id="IPR010364">
    <property type="entry name" value="Uncharacterised_IM_CreD"/>
</dbReference>
<evidence type="ECO:0000313" key="3">
    <source>
        <dbReference type="Proteomes" id="UP000006755"/>
    </source>
</evidence>
<accession>K2JQC8</accession>
<keyword evidence="3" id="KW-1185">Reference proteome</keyword>
<feature type="transmembrane region" description="Helical" evidence="1">
    <location>
        <begin position="295"/>
        <end position="314"/>
    </location>
</feature>
<dbReference type="STRING" id="745411.B3C1_01890"/>